<organism evidence="2 3">
    <name type="scientific">Smittium culicis</name>
    <dbReference type="NCBI Taxonomy" id="133412"/>
    <lineage>
        <taxon>Eukaryota</taxon>
        <taxon>Fungi</taxon>
        <taxon>Fungi incertae sedis</taxon>
        <taxon>Zoopagomycota</taxon>
        <taxon>Kickxellomycotina</taxon>
        <taxon>Harpellomycetes</taxon>
        <taxon>Harpellales</taxon>
        <taxon>Legeriomycetaceae</taxon>
        <taxon>Smittium</taxon>
    </lineage>
</organism>
<dbReference type="AlphaFoldDB" id="A0A1R1X4T0"/>
<dbReference type="EMBL" id="LSSM01006959">
    <property type="protein sequence ID" value="OMJ09641.1"/>
    <property type="molecule type" value="Genomic_DNA"/>
</dbReference>
<comment type="caution">
    <text evidence="2">The sequence shown here is derived from an EMBL/GenBank/DDBJ whole genome shotgun (WGS) entry which is preliminary data.</text>
</comment>
<gene>
    <name evidence="2" type="ORF">AYI69_g10570</name>
</gene>
<sequence length="184" mass="20061">MQKNSAKKIAAGKKEMLMNMSRYKEVSIKNILFGGEKNCLKKFCTDGSDMKVICVLLQAELPTVSANPQPDDSKSEATEAQTSIQVVEESKNINDTEVSTNGEAIKAKTGTINHLRGIVGLKKSPASFIAAAEIKSSPIEKVSSGDDTESDGSIGDNSQPKFKKLAYGDRKKLHTLKFQPYEKF</sequence>
<keyword evidence="3" id="KW-1185">Reference proteome</keyword>
<dbReference type="Proteomes" id="UP000187429">
    <property type="component" value="Unassembled WGS sequence"/>
</dbReference>
<evidence type="ECO:0000313" key="2">
    <source>
        <dbReference type="EMBL" id="OMJ09641.1"/>
    </source>
</evidence>
<protein>
    <submittedName>
        <fullName evidence="2">Uncharacterized protein</fullName>
    </submittedName>
</protein>
<evidence type="ECO:0000256" key="1">
    <source>
        <dbReference type="SAM" id="MobiDB-lite"/>
    </source>
</evidence>
<evidence type="ECO:0000313" key="3">
    <source>
        <dbReference type="Proteomes" id="UP000187429"/>
    </source>
</evidence>
<reference evidence="3" key="1">
    <citation type="submission" date="2017-01" db="EMBL/GenBank/DDBJ databases">
        <authorList>
            <person name="Wang Y."/>
            <person name="White M."/>
            <person name="Kvist S."/>
            <person name="Moncalvo J.-M."/>
        </authorList>
    </citation>
    <scope>NUCLEOTIDE SEQUENCE [LARGE SCALE GENOMIC DNA]</scope>
    <source>
        <strain evidence="3">ID-206-W2</strain>
    </source>
</reference>
<feature type="region of interest" description="Disordered" evidence="1">
    <location>
        <begin position="139"/>
        <end position="166"/>
    </location>
</feature>
<accession>A0A1R1X4T0</accession>
<proteinExistence type="predicted"/>
<feature type="region of interest" description="Disordered" evidence="1">
    <location>
        <begin position="65"/>
        <end position="95"/>
    </location>
</feature>
<name>A0A1R1X4T0_9FUNG</name>